<dbReference type="KEGG" id="ovi:T265_10418"/>
<dbReference type="Proteomes" id="UP000054324">
    <property type="component" value="Unassembled WGS sequence"/>
</dbReference>
<evidence type="ECO:0000313" key="2">
    <source>
        <dbReference type="EMBL" id="KER21210.1"/>
    </source>
</evidence>
<accession>A0A074ZDD6</accession>
<feature type="non-terminal residue" evidence="2">
    <location>
        <position position="47"/>
    </location>
</feature>
<dbReference type="CTD" id="20324586"/>
<feature type="non-terminal residue" evidence="2">
    <location>
        <position position="1"/>
    </location>
</feature>
<evidence type="ECO:0000256" key="1">
    <source>
        <dbReference type="SAM" id="MobiDB-lite"/>
    </source>
</evidence>
<feature type="region of interest" description="Disordered" evidence="1">
    <location>
        <begin position="1"/>
        <end position="27"/>
    </location>
</feature>
<sequence>GVTHSSVSGVSHDALRRSPTRASRCQSNERILHRVSLLNNKNYANGI</sequence>
<proteinExistence type="predicted"/>
<reference evidence="2 3" key="1">
    <citation type="submission" date="2013-11" db="EMBL/GenBank/DDBJ databases">
        <title>Opisthorchis viverrini - life in the bile duct.</title>
        <authorList>
            <person name="Young N.D."/>
            <person name="Nagarajan N."/>
            <person name="Lin S.J."/>
            <person name="Korhonen P.K."/>
            <person name="Jex A.R."/>
            <person name="Hall R.S."/>
            <person name="Safavi-Hemami H."/>
            <person name="Kaewkong W."/>
            <person name="Bertrand D."/>
            <person name="Gao S."/>
            <person name="Seet Q."/>
            <person name="Wongkham S."/>
            <person name="Teh B.T."/>
            <person name="Wongkham C."/>
            <person name="Intapan P.M."/>
            <person name="Maleewong W."/>
            <person name="Yang X."/>
            <person name="Hu M."/>
            <person name="Wang Z."/>
            <person name="Hofmann A."/>
            <person name="Sternberg P.W."/>
            <person name="Tan P."/>
            <person name="Wang J."/>
            <person name="Gasser R.B."/>
        </authorList>
    </citation>
    <scope>NUCLEOTIDE SEQUENCE [LARGE SCALE GENOMIC DNA]</scope>
</reference>
<dbReference type="AlphaFoldDB" id="A0A074ZDD6"/>
<protein>
    <submittedName>
        <fullName evidence="2">Uncharacterized protein</fullName>
    </submittedName>
</protein>
<organism evidence="2 3">
    <name type="scientific">Opisthorchis viverrini</name>
    <name type="common">Southeast Asian liver fluke</name>
    <dbReference type="NCBI Taxonomy" id="6198"/>
    <lineage>
        <taxon>Eukaryota</taxon>
        <taxon>Metazoa</taxon>
        <taxon>Spiralia</taxon>
        <taxon>Lophotrochozoa</taxon>
        <taxon>Platyhelminthes</taxon>
        <taxon>Trematoda</taxon>
        <taxon>Digenea</taxon>
        <taxon>Opisthorchiida</taxon>
        <taxon>Opisthorchiata</taxon>
        <taxon>Opisthorchiidae</taxon>
        <taxon>Opisthorchis</taxon>
    </lineage>
</organism>
<dbReference type="RefSeq" id="XP_009175050.1">
    <property type="nucleotide sequence ID" value="XM_009176786.1"/>
</dbReference>
<feature type="compositionally biased region" description="Low complexity" evidence="1">
    <location>
        <begin position="1"/>
        <end position="12"/>
    </location>
</feature>
<keyword evidence="3" id="KW-1185">Reference proteome</keyword>
<dbReference type="EMBL" id="KL596984">
    <property type="protein sequence ID" value="KER21210.1"/>
    <property type="molecule type" value="Genomic_DNA"/>
</dbReference>
<dbReference type="GeneID" id="20324586"/>
<gene>
    <name evidence="2" type="ORF">T265_10418</name>
</gene>
<evidence type="ECO:0000313" key="3">
    <source>
        <dbReference type="Proteomes" id="UP000054324"/>
    </source>
</evidence>
<name>A0A074ZDD6_OPIVI</name>